<name>A0A5C6CE01_9BACT</name>
<protein>
    <submittedName>
        <fullName evidence="1">N-formylglutamate amidohydrolase</fullName>
    </submittedName>
</protein>
<gene>
    <name evidence="1" type="ORF">Pla52o_33780</name>
</gene>
<dbReference type="AlphaFoldDB" id="A0A5C6CE01"/>
<dbReference type="Pfam" id="PF05013">
    <property type="entry name" value="FGase"/>
    <property type="match status" value="1"/>
</dbReference>
<evidence type="ECO:0000313" key="1">
    <source>
        <dbReference type="EMBL" id="TWU22322.1"/>
    </source>
</evidence>
<dbReference type="EMBL" id="SJPT01000005">
    <property type="protein sequence ID" value="TWU22322.1"/>
    <property type="molecule type" value="Genomic_DNA"/>
</dbReference>
<dbReference type="RefSeq" id="WP_231612385.1">
    <property type="nucleotide sequence ID" value="NZ_SJPT01000005.1"/>
</dbReference>
<comment type="caution">
    <text evidence="1">The sequence shown here is derived from an EMBL/GenBank/DDBJ whole genome shotgun (WGS) entry which is preliminary data.</text>
</comment>
<dbReference type="SUPFAM" id="SSF53187">
    <property type="entry name" value="Zn-dependent exopeptidases"/>
    <property type="match status" value="1"/>
</dbReference>
<reference evidence="1 2" key="1">
    <citation type="submission" date="2019-02" db="EMBL/GenBank/DDBJ databases">
        <title>Deep-cultivation of Planctomycetes and their phenomic and genomic characterization uncovers novel biology.</title>
        <authorList>
            <person name="Wiegand S."/>
            <person name="Jogler M."/>
            <person name="Boedeker C."/>
            <person name="Pinto D."/>
            <person name="Vollmers J."/>
            <person name="Rivas-Marin E."/>
            <person name="Kohn T."/>
            <person name="Peeters S.H."/>
            <person name="Heuer A."/>
            <person name="Rast P."/>
            <person name="Oberbeckmann S."/>
            <person name="Bunk B."/>
            <person name="Jeske O."/>
            <person name="Meyerdierks A."/>
            <person name="Storesund J.E."/>
            <person name="Kallscheuer N."/>
            <person name="Luecker S."/>
            <person name="Lage O.M."/>
            <person name="Pohl T."/>
            <person name="Merkel B.J."/>
            <person name="Hornburger P."/>
            <person name="Mueller R.-W."/>
            <person name="Bruemmer F."/>
            <person name="Labrenz M."/>
            <person name="Spormann A.M."/>
            <person name="Op Den Camp H."/>
            <person name="Overmann J."/>
            <person name="Amann R."/>
            <person name="Jetten M.S.M."/>
            <person name="Mascher T."/>
            <person name="Medema M.H."/>
            <person name="Devos D.P."/>
            <person name="Kaster A.-K."/>
            <person name="Ovreas L."/>
            <person name="Rohde M."/>
            <person name="Galperin M.Y."/>
            <person name="Jogler C."/>
        </authorList>
    </citation>
    <scope>NUCLEOTIDE SEQUENCE [LARGE SCALE GENOMIC DNA]</scope>
    <source>
        <strain evidence="1 2">Pla52o</strain>
    </source>
</reference>
<dbReference type="Gene3D" id="3.40.630.40">
    <property type="entry name" value="Zn-dependent exopeptidases"/>
    <property type="match status" value="1"/>
</dbReference>
<dbReference type="GO" id="GO:0016787">
    <property type="term" value="F:hydrolase activity"/>
    <property type="evidence" value="ECO:0007669"/>
    <property type="project" value="UniProtKB-KW"/>
</dbReference>
<sequence>MAITPHCIFQRGAGPIIAAAIHNGHDTRRSIERRLAIDEDEQRREEDPITGEWTQIAKTQIVGLRSRFEVDLNRPRDKAVYQRPADAWGMKVWDTPPDPKMMEASLREYDQFYADVEALLREKVAQHGRVVVYDLHTYNHRRDGVDAPPADPHANPEVNIGTGTMDREFWAPVVDGFIAALRGYDFHGRRLDVRENVKFRGGYFGEWIHTTFPKQVGSIAIEFKKFFMDEWQGDPDPYEVECIYEALESTVPAVEAALERL</sequence>
<dbReference type="Proteomes" id="UP000316304">
    <property type="component" value="Unassembled WGS sequence"/>
</dbReference>
<keyword evidence="1" id="KW-0378">Hydrolase</keyword>
<accession>A0A5C6CE01</accession>
<organism evidence="1 2">
    <name type="scientific">Novipirellula galeiformis</name>
    <dbReference type="NCBI Taxonomy" id="2528004"/>
    <lineage>
        <taxon>Bacteria</taxon>
        <taxon>Pseudomonadati</taxon>
        <taxon>Planctomycetota</taxon>
        <taxon>Planctomycetia</taxon>
        <taxon>Pirellulales</taxon>
        <taxon>Pirellulaceae</taxon>
        <taxon>Novipirellula</taxon>
    </lineage>
</organism>
<proteinExistence type="predicted"/>
<dbReference type="InterPro" id="IPR007709">
    <property type="entry name" value="N-FG_amidohydro"/>
</dbReference>
<evidence type="ECO:0000313" key="2">
    <source>
        <dbReference type="Proteomes" id="UP000316304"/>
    </source>
</evidence>
<keyword evidence="2" id="KW-1185">Reference proteome</keyword>